<feature type="transmembrane region" description="Helical" evidence="1">
    <location>
        <begin position="37"/>
        <end position="59"/>
    </location>
</feature>
<gene>
    <name evidence="2" type="ORF">SAMN02910417_00552</name>
</gene>
<keyword evidence="1" id="KW-0812">Transmembrane</keyword>
<organism evidence="2 3">
    <name type="scientific">Eubacterium oxidoreducens</name>
    <dbReference type="NCBI Taxonomy" id="1732"/>
    <lineage>
        <taxon>Bacteria</taxon>
        <taxon>Bacillati</taxon>
        <taxon>Bacillota</taxon>
        <taxon>Clostridia</taxon>
        <taxon>Eubacteriales</taxon>
        <taxon>Eubacteriaceae</taxon>
        <taxon>Eubacterium</taxon>
    </lineage>
</organism>
<dbReference type="EMBL" id="FMXR01000005">
    <property type="protein sequence ID" value="SDB07439.1"/>
    <property type="molecule type" value="Genomic_DNA"/>
</dbReference>
<evidence type="ECO:0000256" key="1">
    <source>
        <dbReference type="SAM" id="Phobius"/>
    </source>
</evidence>
<dbReference type="OrthoDB" id="1936797at2"/>
<sequence length="82" mass="9211">MKKARQICALIGVILLVALYASTLVFALIDSPNSFAMLKISIYATVIIPVLIWAMGMIARLLKKNYSSFEEDPSFEEKKENE</sequence>
<dbReference type="Proteomes" id="UP000199228">
    <property type="component" value="Unassembled WGS sequence"/>
</dbReference>
<name>A0A1G6AGB5_EUBOX</name>
<accession>A0A1G6AGB5</accession>
<dbReference type="STRING" id="1732.SAMN02910417_00552"/>
<protein>
    <submittedName>
        <fullName evidence="2">Uncharacterized protein</fullName>
    </submittedName>
</protein>
<keyword evidence="3" id="KW-1185">Reference proteome</keyword>
<reference evidence="2 3" key="1">
    <citation type="submission" date="2016-10" db="EMBL/GenBank/DDBJ databases">
        <authorList>
            <person name="de Groot N.N."/>
        </authorList>
    </citation>
    <scope>NUCLEOTIDE SEQUENCE [LARGE SCALE GENOMIC DNA]</scope>
    <source>
        <strain evidence="2 3">DSM 3217</strain>
    </source>
</reference>
<dbReference type="AlphaFoldDB" id="A0A1G6AGB5"/>
<keyword evidence="1" id="KW-0472">Membrane</keyword>
<evidence type="ECO:0000313" key="2">
    <source>
        <dbReference type="EMBL" id="SDB07439.1"/>
    </source>
</evidence>
<keyword evidence="1" id="KW-1133">Transmembrane helix</keyword>
<proteinExistence type="predicted"/>
<evidence type="ECO:0000313" key="3">
    <source>
        <dbReference type="Proteomes" id="UP000199228"/>
    </source>
</evidence>
<dbReference type="RefSeq" id="WP_090171954.1">
    <property type="nucleotide sequence ID" value="NZ_FMXR01000005.1"/>
</dbReference>